<evidence type="ECO:0000256" key="9">
    <source>
        <dbReference type="PIRSR" id="PIRSR006431-1"/>
    </source>
</evidence>
<feature type="domain" description="AB hydrolase-1" evidence="11">
    <location>
        <begin position="35"/>
        <end position="298"/>
    </location>
</feature>
<evidence type="ECO:0000256" key="6">
    <source>
        <dbReference type="ARBA" id="ARBA00022670"/>
    </source>
</evidence>
<evidence type="ECO:0000256" key="2">
    <source>
        <dbReference type="ARBA" id="ARBA00004496"/>
    </source>
</evidence>
<dbReference type="Proteomes" id="UP000249081">
    <property type="component" value="Unassembled WGS sequence"/>
</dbReference>
<evidence type="ECO:0000256" key="3">
    <source>
        <dbReference type="ARBA" id="ARBA00010088"/>
    </source>
</evidence>
<keyword evidence="7 8" id="KW-0378">Hydrolase</keyword>
<evidence type="ECO:0000313" key="13">
    <source>
        <dbReference type="Proteomes" id="UP000249081"/>
    </source>
</evidence>
<dbReference type="AlphaFoldDB" id="A0A2W4WC48"/>
<evidence type="ECO:0000256" key="10">
    <source>
        <dbReference type="RuleBase" id="RU003421"/>
    </source>
</evidence>
<gene>
    <name evidence="12" type="primary">pip</name>
    <name evidence="12" type="ORF">DCF17_09435</name>
</gene>
<accession>A0A2W4WC48</accession>
<evidence type="ECO:0000256" key="8">
    <source>
        <dbReference type="PIRNR" id="PIRNR006431"/>
    </source>
</evidence>
<comment type="subcellular location">
    <subcellularLocation>
        <location evidence="2 8">Cytoplasm</location>
    </subcellularLocation>
</comment>
<dbReference type="EC" id="3.4.11.5" evidence="8 10"/>
<evidence type="ECO:0000313" key="12">
    <source>
        <dbReference type="EMBL" id="PZO42060.1"/>
    </source>
</evidence>
<evidence type="ECO:0000256" key="5">
    <source>
        <dbReference type="ARBA" id="ARBA00022490"/>
    </source>
</evidence>
<comment type="similarity">
    <text evidence="3 8 10">Belongs to the peptidase S33 family.</text>
</comment>
<evidence type="ECO:0000256" key="7">
    <source>
        <dbReference type="ARBA" id="ARBA00022801"/>
    </source>
</evidence>
<dbReference type="GO" id="GO:0005737">
    <property type="term" value="C:cytoplasm"/>
    <property type="evidence" value="ECO:0007669"/>
    <property type="project" value="UniProtKB-SubCell"/>
</dbReference>
<dbReference type="Gene3D" id="3.40.50.1820">
    <property type="entry name" value="alpha/beta hydrolase"/>
    <property type="match status" value="1"/>
</dbReference>
<name>A0A2W4WC48_9CYAN</name>
<dbReference type="PANTHER" id="PTHR43722:SF1">
    <property type="entry name" value="PROLINE IMINOPEPTIDASE"/>
    <property type="match status" value="1"/>
</dbReference>
<dbReference type="SUPFAM" id="SSF53474">
    <property type="entry name" value="alpha/beta-Hydrolases"/>
    <property type="match status" value="1"/>
</dbReference>
<reference evidence="13" key="1">
    <citation type="submission" date="2018-04" db="EMBL/GenBank/DDBJ databases">
        <authorList>
            <person name="Cornet L."/>
        </authorList>
    </citation>
    <scope>NUCLEOTIDE SEQUENCE [LARGE SCALE GENOMIC DNA]</scope>
</reference>
<dbReference type="InterPro" id="IPR002410">
    <property type="entry name" value="Peptidase_S33"/>
</dbReference>
<dbReference type="InterPro" id="IPR005944">
    <property type="entry name" value="Pro_iminopeptidase"/>
</dbReference>
<keyword evidence="6 8" id="KW-0645">Protease</keyword>
<evidence type="ECO:0000259" key="11">
    <source>
        <dbReference type="Pfam" id="PF00561"/>
    </source>
</evidence>
<evidence type="ECO:0000256" key="1">
    <source>
        <dbReference type="ARBA" id="ARBA00001585"/>
    </source>
</evidence>
<dbReference type="PIRSF" id="PIRSF006431">
    <property type="entry name" value="Pept_S33"/>
    <property type="match status" value="1"/>
</dbReference>
<keyword evidence="5 8" id="KW-0963">Cytoplasm</keyword>
<dbReference type="PANTHER" id="PTHR43722">
    <property type="entry name" value="PROLINE IMINOPEPTIDASE"/>
    <property type="match status" value="1"/>
</dbReference>
<protein>
    <recommendedName>
        <fullName evidence="8 10">Proline iminopeptidase</fullName>
        <shortName evidence="8">PIP</shortName>
        <ecNumber evidence="8 10">3.4.11.5</ecNumber>
    </recommendedName>
    <alternativeName>
        <fullName evidence="8">Prolyl aminopeptidase</fullName>
    </alternativeName>
</protein>
<feature type="active site" description="Proton donor" evidence="9">
    <location>
        <position position="294"/>
    </location>
</feature>
<sequence>MGQLYPPLEPYQAEYLAVSDRHRLYVEQAGNPAGKPVVFLHGGPGGGINPTYRQFFDPQRWRIVLFDQRGCGKSLPHADLNDNTTWALVSDIEKIRRHLGIEQWTVFGGSWGSTLALAYAQTHPDRCVGLILRGIFTLRQREISWFYQEGASYLYPDAWEQYLAPIPEAERGDLVTAYYRRLTSNNLEARRVAARAWALWEASTSKLVQDPGLMHHFSDDEFAVAFARIECHYFMNRGFFDRDDHILSQVHRIRHIPGVIVQGRYDVVCPATTAWELHRAWPEAQFTLVQEAGHSAMEPGITSALVDATDAFVRR</sequence>
<dbReference type="GO" id="GO:0004177">
    <property type="term" value="F:aminopeptidase activity"/>
    <property type="evidence" value="ECO:0007669"/>
    <property type="project" value="UniProtKB-UniRule"/>
</dbReference>
<dbReference type="NCBIfam" id="TIGR01249">
    <property type="entry name" value="pro_imino_pep_1"/>
    <property type="match status" value="1"/>
</dbReference>
<feature type="active site" evidence="9">
    <location>
        <position position="266"/>
    </location>
</feature>
<dbReference type="EMBL" id="QBMN01000053">
    <property type="protein sequence ID" value="PZO42060.1"/>
    <property type="molecule type" value="Genomic_DNA"/>
</dbReference>
<reference evidence="12 13" key="2">
    <citation type="submission" date="2018-06" db="EMBL/GenBank/DDBJ databases">
        <title>Metagenomic assembly of (sub)arctic Cyanobacteria and their associated microbiome from non-axenic cultures.</title>
        <authorList>
            <person name="Baurain D."/>
        </authorList>
    </citation>
    <scope>NUCLEOTIDE SEQUENCE [LARGE SCALE GENOMIC DNA]</scope>
    <source>
        <strain evidence="12">ULC041bin1</strain>
    </source>
</reference>
<comment type="catalytic activity">
    <reaction evidence="1 8 10">
        <text>Release of N-terminal proline from a peptide.</text>
        <dbReference type="EC" id="3.4.11.5"/>
    </reaction>
</comment>
<dbReference type="GO" id="GO:0006508">
    <property type="term" value="P:proteolysis"/>
    <property type="evidence" value="ECO:0007669"/>
    <property type="project" value="UniProtKB-KW"/>
</dbReference>
<dbReference type="Pfam" id="PF00561">
    <property type="entry name" value="Abhydrolase_1"/>
    <property type="match status" value="1"/>
</dbReference>
<comment type="caution">
    <text evidence="12">The sequence shown here is derived from an EMBL/GenBank/DDBJ whole genome shotgun (WGS) entry which is preliminary data.</text>
</comment>
<dbReference type="InterPro" id="IPR029058">
    <property type="entry name" value="AB_hydrolase_fold"/>
</dbReference>
<proteinExistence type="inferred from homology"/>
<keyword evidence="4 8" id="KW-0031">Aminopeptidase</keyword>
<evidence type="ECO:0000256" key="4">
    <source>
        <dbReference type="ARBA" id="ARBA00022438"/>
    </source>
</evidence>
<organism evidence="12 13">
    <name type="scientific">Shackletoniella antarctica</name>
    <dbReference type="NCBI Taxonomy" id="268115"/>
    <lineage>
        <taxon>Bacteria</taxon>
        <taxon>Bacillati</taxon>
        <taxon>Cyanobacteriota</taxon>
        <taxon>Cyanophyceae</taxon>
        <taxon>Oculatellales</taxon>
        <taxon>Oculatellaceae</taxon>
        <taxon>Shackletoniella</taxon>
    </lineage>
</organism>
<feature type="active site" description="Nucleophile" evidence="9">
    <location>
        <position position="110"/>
    </location>
</feature>
<dbReference type="PRINTS" id="PR00793">
    <property type="entry name" value="PROAMNOPTASE"/>
</dbReference>
<dbReference type="InterPro" id="IPR000073">
    <property type="entry name" value="AB_hydrolase_1"/>
</dbReference>